<dbReference type="RefSeq" id="WP_353980569.1">
    <property type="nucleotide sequence ID" value="NZ_CP159578.1"/>
</dbReference>
<keyword evidence="2" id="KW-0378">Hydrolase</keyword>
<evidence type="ECO:0000256" key="2">
    <source>
        <dbReference type="ARBA" id="ARBA00022801"/>
    </source>
</evidence>
<dbReference type="PANTHER" id="PTHR10625:SF19">
    <property type="entry name" value="HISTONE DEACETYLASE 12"/>
    <property type="match status" value="1"/>
</dbReference>
<dbReference type="InterPro" id="IPR000286">
    <property type="entry name" value="HDACs"/>
</dbReference>
<organism evidence="4">
    <name type="scientific">Salinicola endophyticus</name>
    <dbReference type="NCBI Taxonomy" id="1949083"/>
    <lineage>
        <taxon>Bacteria</taxon>
        <taxon>Pseudomonadati</taxon>
        <taxon>Pseudomonadota</taxon>
        <taxon>Gammaproteobacteria</taxon>
        <taxon>Oceanospirillales</taxon>
        <taxon>Halomonadaceae</taxon>
        <taxon>Salinicola</taxon>
    </lineage>
</organism>
<evidence type="ECO:0000313" key="4">
    <source>
        <dbReference type="EMBL" id="XCJ79656.1"/>
    </source>
</evidence>
<dbReference type="PANTHER" id="PTHR10625">
    <property type="entry name" value="HISTONE DEACETYLASE HDAC1-RELATED"/>
    <property type="match status" value="1"/>
</dbReference>
<dbReference type="GO" id="GO:0040029">
    <property type="term" value="P:epigenetic regulation of gene expression"/>
    <property type="evidence" value="ECO:0007669"/>
    <property type="project" value="TreeGrafter"/>
</dbReference>
<dbReference type="GO" id="GO:0004407">
    <property type="term" value="F:histone deacetylase activity"/>
    <property type="evidence" value="ECO:0007669"/>
    <property type="project" value="InterPro"/>
</dbReference>
<dbReference type="CDD" id="cd09993">
    <property type="entry name" value="HDAC_classIV"/>
    <property type="match status" value="1"/>
</dbReference>
<dbReference type="InterPro" id="IPR044150">
    <property type="entry name" value="HDAC_classIV"/>
</dbReference>
<dbReference type="InterPro" id="IPR037138">
    <property type="entry name" value="His_deacetylse_dom_sf"/>
</dbReference>
<dbReference type="EMBL" id="CP159578">
    <property type="protein sequence ID" value="XCJ79656.1"/>
    <property type="molecule type" value="Genomic_DNA"/>
</dbReference>
<dbReference type="InterPro" id="IPR023696">
    <property type="entry name" value="Ureohydrolase_dom_sf"/>
</dbReference>
<proteinExistence type="inferred from homology"/>
<name>A0AB74UFX7_9GAMM</name>
<protein>
    <submittedName>
        <fullName evidence="4">Histone deacetylase</fullName>
    </submittedName>
</protein>
<accession>A0AB74UFX7</accession>
<dbReference type="Pfam" id="PF00850">
    <property type="entry name" value="Hist_deacetyl"/>
    <property type="match status" value="1"/>
</dbReference>
<sequence>MTRPLAPLPLIHHPGYSCAWPERHPFPMAKFRVLREHLTTQGFDRHPAVCWITPGPATSDALLRVHTPEYLQRFALGETSPSRRTPSGFPWSPALVTRTLLEVGGTLATVDAALREGLALNTAGGTHHAYPDRASGYCLLNDLAVAARHLLTVHGLERVLIVDCDVHQGDGTAWIFRQESRVFTLSLHAADNFPFAKQCSDHDLALPRGTGDEAYLAALGAALEQTLTRFAPQCVLYDAGVDVHAGDRLGHLCLSDAGLLARDRLVLGRCRRAGIPVAGVIGGGYDRDLNALAGRHAQLFHAGLATLEAAASS</sequence>
<evidence type="ECO:0000256" key="1">
    <source>
        <dbReference type="ARBA" id="ARBA00005947"/>
    </source>
</evidence>
<dbReference type="GO" id="GO:0016787">
    <property type="term" value="F:hydrolase activity"/>
    <property type="evidence" value="ECO:0007669"/>
    <property type="project" value="UniProtKB-KW"/>
</dbReference>
<gene>
    <name evidence="4" type="ORF">ABV408_00330</name>
</gene>
<dbReference type="SUPFAM" id="SSF52768">
    <property type="entry name" value="Arginase/deacetylase"/>
    <property type="match status" value="1"/>
</dbReference>
<evidence type="ECO:0000259" key="3">
    <source>
        <dbReference type="Pfam" id="PF00850"/>
    </source>
</evidence>
<dbReference type="Gene3D" id="3.40.800.20">
    <property type="entry name" value="Histone deacetylase domain"/>
    <property type="match status" value="1"/>
</dbReference>
<comment type="similarity">
    <text evidence="1">Belongs to the histone deacetylase family.</text>
</comment>
<dbReference type="PRINTS" id="PR01270">
    <property type="entry name" value="HDASUPER"/>
</dbReference>
<dbReference type="InterPro" id="IPR023801">
    <property type="entry name" value="His_deacetylse_dom"/>
</dbReference>
<reference evidence="4" key="1">
    <citation type="submission" date="2024-06" db="EMBL/GenBank/DDBJ databases">
        <title>Complete genome of Salinicola endophyticus HNIBRBA4755.</title>
        <authorList>
            <person name="Shin S.Y."/>
            <person name="Kang H."/>
            <person name="Song J."/>
        </authorList>
    </citation>
    <scope>NUCLEOTIDE SEQUENCE</scope>
    <source>
        <strain evidence="4">HNIBRBA4755</strain>
    </source>
</reference>
<feature type="domain" description="Histone deacetylase" evidence="3">
    <location>
        <begin position="24"/>
        <end position="288"/>
    </location>
</feature>
<dbReference type="AlphaFoldDB" id="A0AB74UFX7"/>